<dbReference type="PRINTS" id="PR00080">
    <property type="entry name" value="SDRFAMILY"/>
</dbReference>
<dbReference type="Proteomes" id="UP001628179">
    <property type="component" value="Unassembled WGS sequence"/>
</dbReference>
<dbReference type="PANTHER" id="PTHR44169:SF6">
    <property type="entry name" value="NADPH-DEPENDENT 1-ACYLDIHYDROXYACETONE PHOSPHATE REDUCTASE"/>
    <property type="match status" value="1"/>
</dbReference>
<gene>
    <name evidence="4" type="ORF">MFIFM68171_07917</name>
</gene>
<dbReference type="EMBL" id="BAAFSV010000004">
    <property type="protein sequence ID" value="GAB1317707.1"/>
    <property type="molecule type" value="Genomic_DNA"/>
</dbReference>
<dbReference type="SUPFAM" id="SSF51735">
    <property type="entry name" value="NAD(P)-binding Rossmann-fold domains"/>
    <property type="match status" value="1"/>
</dbReference>
<dbReference type="Pfam" id="PF00106">
    <property type="entry name" value="adh_short"/>
    <property type="match status" value="1"/>
</dbReference>
<comment type="similarity">
    <text evidence="1 3">Belongs to the short-chain dehydrogenases/reductases (SDR) family.</text>
</comment>
<name>A0ABQ0GIX0_9PEZI</name>
<dbReference type="PANTHER" id="PTHR44169">
    <property type="entry name" value="NADPH-DEPENDENT 1-ACYLDIHYDROXYACETONE PHOSPHATE REDUCTASE"/>
    <property type="match status" value="1"/>
</dbReference>
<reference evidence="4 5" key="1">
    <citation type="submission" date="2024-09" db="EMBL/GenBank/DDBJ databases">
        <title>Itraconazole resistance in Madurella fahalii resulting from another homologue of gene encoding cytochrome P450 14-alpha sterol demethylase (CYP51).</title>
        <authorList>
            <person name="Yoshioka I."/>
            <person name="Fahal A.H."/>
            <person name="Kaneko S."/>
            <person name="Yaguchi T."/>
        </authorList>
    </citation>
    <scope>NUCLEOTIDE SEQUENCE [LARGE SCALE GENOMIC DNA]</scope>
    <source>
        <strain evidence="4 5">IFM 68171</strain>
    </source>
</reference>
<organism evidence="4 5">
    <name type="scientific">Madurella fahalii</name>
    <dbReference type="NCBI Taxonomy" id="1157608"/>
    <lineage>
        <taxon>Eukaryota</taxon>
        <taxon>Fungi</taxon>
        <taxon>Dikarya</taxon>
        <taxon>Ascomycota</taxon>
        <taxon>Pezizomycotina</taxon>
        <taxon>Sordariomycetes</taxon>
        <taxon>Sordariomycetidae</taxon>
        <taxon>Sordariales</taxon>
        <taxon>Sordariales incertae sedis</taxon>
        <taxon>Madurella</taxon>
    </lineage>
</organism>
<dbReference type="CDD" id="cd05374">
    <property type="entry name" value="17beta-HSD-like_SDR_c"/>
    <property type="match status" value="1"/>
</dbReference>
<comment type="caution">
    <text evidence="4">The sequence shown here is derived from an EMBL/GenBank/DDBJ whole genome shotgun (WGS) entry which is preliminary data.</text>
</comment>
<keyword evidence="2" id="KW-0560">Oxidoreductase</keyword>
<proteinExistence type="inferred from homology"/>
<evidence type="ECO:0000256" key="2">
    <source>
        <dbReference type="ARBA" id="ARBA00023002"/>
    </source>
</evidence>
<dbReference type="Gene3D" id="3.40.50.720">
    <property type="entry name" value="NAD(P)-binding Rossmann-like Domain"/>
    <property type="match status" value="1"/>
</dbReference>
<evidence type="ECO:0000313" key="5">
    <source>
        <dbReference type="Proteomes" id="UP001628179"/>
    </source>
</evidence>
<keyword evidence="5" id="KW-1185">Reference proteome</keyword>
<protein>
    <submittedName>
        <fullName evidence="4">2-deoxy-D-gluconate 3-dehydrogenase</fullName>
    </submittedName>
</protein>
<dbReference type="PRINTS" id="PR00081">
    <property type="entry name" value="GDHRDH"/>
</dbReference>
<sequence>MLNIPPKTVLVTGCSAGGIGAAIANALAKQGHHVYATARNTSKIPAHLSELSNVTTLQLDVISPASISEAAKAVAGNGRGLDVLVNNAGAGLTMPLLDVDVSQAQQVHDTNLWGPLRCIQAFSDLLIASQGRVVNISTVGAVVNTPWIGVYSSSKAALNMLSDTLRLELAPFGVSVVSVMVGTITTPFHANEPTVVLPPSSRYAAIKDIISRWATGEAGPKGSSPEDLAESLVHDIVGAGKSAWVWKGANSGAVKFASKWIPASILDGLMSTGQGLDELSKSLK</sequence>
<dbReference type="GeneID" id="98178660"/>
<evidence type="ECO:0000313" key="4">
    <source>
        <dbReference type="EMBL" id="GAB1317707.1"/>
    </source>
</evidence>
<evidence type="ECO:0000256" key="3">
    <source>
        <dbReference type="RuleBase" id="RU000363"/>
    </source>
</evidence>
<dbReference type="RefSeq" id="XP_070919438.1">
    <property type="nucleotide sequence ID" value="XM_071063337.1"/>
</dbReference>
<dbReference type="InterPro" id="IPR036291">
    <property type="entry name" value="NAD(P)-bd_dom_sf"/>
</dbReference>
<accession>A0ABQ0GIX0</accession>
<evidence type="ECO:0000256" key="1">
    <source>
        <dbReference type="ARBA" id="ARBA00006484"/>
    </source>
</evidence>
<dbReference type="InterPro" id="IPR002347">
    <property type="entry name" value="SDR_fam"/>
</dbReference>